<keyword evidence="2" id="KW-1185">Reference proteome</keyword>
<dbReference type="EMBL" id="BAABIW010000028">
    <property type="protein sequence ID" value="GAA5036007.1"/>
    <property type="molecule type" value="Genomic_DNA"/>
</dbReference>
<evidence type="ECO:0000313" key="1">
    <source>
        <dbReference type="EMBL" id="GAA5036007.1"/>
    </source>
</evidence>
<protein>
    <submittedName>
        <fullName evidence="1">Uncharacterized protein</fullName>
    </submittedName>
</protein>
<evidence type="ECO:0000313" key="2">
    <source>
        <dbReference type="Proteomes" id="UP001500427"/>
    </source>
</evidence>
<gene>
    <name evidence="1" type="ORF">GCM10023258_38510</name>
</gene>
<organism evidence="1 2">
    <name type="scientific">Terrabacter aeriphilus</name>
    <dbReference type="NCBI Taxonomy" id="515662"/>
    <lineage>
        <taxon>Bacteria</taxon>
        <taxon>Bacillati</taxon>
        <taxon>Actinomycetota</taxon>
        <taxon>Actinomycetes</taxon>
        <taxon>Micrococcales</taxon>
        <taxon>Intrasporangiaceae</taxon>
        <taxon>Terrabacter</taxon>
    </lineage>
</organism>
<reference evidence="2" key="1">
    <citation type="journal article" date="2019" name="Int. J. Syst. Evol. Microbiol.">
        <title>The Global Catalogue of Microorganisms (GCM) 10K type strain sequencing project: providing services to taxonomists for standard genome sequencing and annotation.</title>
        <authorList>
            <consortium name="The Broad Institute Genomics Platform"/>
            <consortium name="The Broad Institute Genome Sequencing Center for Infectious Disease"/>
            <person name="Wu L."/>
            <person name="Ma J."/>
        </authorList>
    </citation>
    <scope>NUCLEOTIDE SEQUENCE [LARGE SCALE GENOMIC DNA]</scope>
    <source>
        <strain evidence="2">JCM 17687</strain>
    </source>
</reference>
<name>A0ABP9JLS7_9MICO</name>
<proteinExistence type="predicted"/>
<accession>A0ABP9JLS7</accession>
<dbReference type="Proteomes" id="UP001500427">
    <property type="component" value="Unassembled WGS sequence"/>
</dbReference>
<comment type="caution">
    <text evidence="1">The sequence shown here is derived from an EMBL/GenBank/DDBJ whole genome shotgun (WGS) entry which is preliminary data.</text>
</comment>
<sequence length="52" mass="6437">MTMHYIDFRTVQVEIESRYPQRRRVRRDSSLEIMRRTMARVSRQENNPGRAR</sequence>
<dbReference type="RefSeq" id="WP_345509152.1">
    <property type="nucleotide sequence ID" value="NZ_BAABIW010000028.1"/>
</dbReference>